<proteinExistence type="predicted"/>
<keyword evidence="4" id="KW-1185">Reference proteome</keyword>
<comment type="caution">
    <text evidence="3">The sequence shown here is derived from an EMBL/GenBank/DDBJ whole genome shotgun (WGS) entry which is preliminary data.</text>
</comment>
<feature type="region of interest" description="Disordered" evidence="1">
    <location>
        <begin position="1"/>
        <end position="73"/>
    </location>
</feature>
<sequence>MSTGGGRAARFPGRRGRSGTAGGSCRAGKGGRRGRRPGPSPGADPVGRPGRARPRRREPCVRADATDGVTNRPAATRVRVVNVESPEQRLPGGFVTEVVRVGDTVRRQPAGNAEFVRRLLRHFERHRWPHAPRFLGVDAQGREILTFIDGFVAWREGDQPPAVRCADSLARVARLVREFHDLTAGTDLAGDREVVCHNDLSPKNTVYRDLGAGLRPVALIDWDVAAPGDRVQDVAHVCWQYLNLGPDVADTAESARLVRLIADAYGLADRSSLVDAILWWQDRCWRGIEAAAAAGEPAMIRLRDLGVTRRVRLAYRWTADNRAHLGRALD</sequence>
<gene>
    <name evidence="3" type="ORF">HC031_25870</name>
</gene>
<feature type="domain" description="Aminoglycoside phosphotransferase" evidence="2">
    <location>
        <begin position="191"/>
        <end position="266"/>
    </location>
</feature>
<dbReference type="EMBL" id="JAATVY010000026">
    <property type="protein sequence ID" value="NJC73119.1"/>
    <property type="molecule type" value="Genomic_DNA"/>
</dbReference>
<dbReference type="SUPFAM" id="SSF56112">
    <property type="entry name" value="Protein kinase-like (PK-like)"/>
    <property type="match status" value="1"/>
</dbReference>
<dbReference type="InterPro" id="IPR002575">
    <property type="entry name" value="Aminoglycoside_PTrfase"/>
</dbReference>
<evidence type="ECO:0000313" key="3">
    <source>
        <dbReference type="EMBL" id="NJC73119.1"/>
    </source>
</evidence>
<evidence type="ECO:0000259" key="2">
    <source>
        <dbReference type="Pfam" id="PF01636"/>
    </source>
</evidence>
<protein>
    <submittedName>
        <fullName evidence="3">Phosphotransferase</fullName>
    </submittedName>
</protein>
<dbReference type="Gene3D" id="3.90.1200.10">
    <property type="match status" value="1"/>
</dbReference>
<dbReference type="Pfam" id="PF01636">
    <property type="entry name" value="APH"/>
    <property type="match status" value="1"/>
</dbReference>
<accession>A0ABX0Y743</accession>
<organism evidence="3 4">
    <name type="scientific">Planosporangium thailandense</name>
    <dbReference type="NCBI Taxonomy" id="765197"/>
    <lineage>
        <taxon>Bacteria</taxon>
        <taxon>Bacillati</taxon>
        <taxon>Actinomycetota</taxon>
        <taxon>Actinomycetes</taxon>
        <taxon>Micromonosporales</taxon>
        <taxon>Micromonosporaceae</taxon>
        <taxon>Planosporangium</taxon>
    </lineage>
</organism>
<dbReference type="Proteomes" id="UP000722989">
    <property type="component" value="Unassembled WGS sequence"/>
</dbReference>
<dbReference type="InterPro" id="IPR011009">
    <property type="entry name" value="Kinase-like_dom_sf"/>
</dbReference>
<reference evidence="3 4" key="1">
    <citation type="submission" date="2020-03" db="EMBL/GenBank/DDBJ databases">
        <title>WGS of the type strain of Planosporangium spp.</title>
        <authorList>
            <person name="Thawai C."/>
        </authorList>
    </citation>
    <scope>NUCLEOTIDE SEQUENCE [LARGE SCALE GENOMIC DNA]</scope>
    <source>
        <strain evidence="3 4">TBRC 5610</strain>
    </source>
</reference>
<name>A0ABX0Y743_9ACTN</name>
<evidence type="ECO:0000313" key="4">
    <source>
        <dbReference type="Proteomes" id="UP000722989"/>
    </source>
</evidence>
<evidence type="ECO:0000256" key="1">
    <source>
        <dbReference type="SAM" id="MobiDB-lite"/>
    </source>
</evidence>